<organism evidence="2 3">
    <name type="scientific">Erwinia piriflorinigrans CFBP 5888</name>
    <dbReference type="NCBI Taxonomy" id="1161919"/>
    <lineage>
        <taxon>Bacteria</taxon>
        <taxon>Pseudomonadati</taxon>
        <taxon>Pseudomonadota</taxon>
        <taxon>Gammaproteobacteria</taxon>
        <taxon>Enterobacterales</taxon>
        <taxon>Erwiniaceae</taxon>
        <taxon>Erwinia</taxon>
    </lineage>
</organism>
<comment type="caution">
    <text evidence="2">The sequence shown here is derived from an EMBL/GenBank/DDBJ whole genome shotgun (WGS) entry which is preliminary data.</text>
</comment>
<name>V5ZC44_9GAMM</name>
<evidence type="ECO:0000256" key="1">
    <source>
        <dbReference type="SAM" id="Phobius"/>
    </source>
</evidence>
<protein>
    <submittedName>
        <fullName evidence="2">Secretory protein</fullName>
    </submittedName>
</protein>
<accession>V5ZC44</accession>
<feature type="transmembrane region" description="Helical" evidence="1">
    <location>
        <begin position="7"/>
        <end position="24"/>
    </location>
</feature>
<dbReference type="AlphaFoldDB" id="V5ZC44"/>
<dbReference type="InterPro" id="IPR032118">
    <property type="entry name" value="Phage_holin_HP1"/>
</dbReference>
<dbReference type="EMBL" id="CAHS01000021">
    <property type="protein sequence ID" value="CCG88504.1"/>
    <property type="molecule type" value="Genomic_DNA"/>
</dbReference>
<keyword evidence="1" id="KW-1133">Transmembrane helix</keyword>
<evidence type="ECO:0000313" key="2">
    <source>
        <dbReference type="EMBL" id="CCG88504.1"/>
    </source>
</evidence>
<keyword evidence="1" id="KW-0812">Transmembrane</keyword>
<sequence>MMSLDRISAFITYGVALLLAWLGDLSLKDISTLCGMLIGVLMLAINWYYKHKSWQLLRSGQIAREEHESFNR</sequence>
<dbReference type="Proteomes" id="UP000018217">
    <property type="component" value="Unassembled WGS sequence"/>
</dbReference>
<dbReference type="STRING" id="1161919.EPIR_3141"/>
<dbReference type="Pfam" id="PF16080">
    <property type="entry name" value="Phage_holin_2_3"/>
    <property type="match status" value="1"/>
</dbReference>
<evidence type="ECO:0000313" key="3">
    <source>
        <dbReference type="Proteomes" id="UP000018217"/>
    </source>
</evidence>
<gene>
    <name evidence="2" type="primary">nucE</name>
    <name evidence="2" type="ORF">EPIR_3141</name>
</gene>
<proteinExistence type="predicted"/>
<keyword evidence="1" id="KW-0472">Membrane</keyword>
<reference evidence="2 3" key="1">
    <citation type="journal article" date="2013" name="Syst. Appl. Microbiol.">
        <title>Phylogenetic position and virulence apparatus of the pear flower necrosis pathogen Erwinia piriflorinigrans CFBP 5888T as assessed by comparative genomics.</title>
        <authorList>
            <person name="Smits T.H."/>
            <person name="Rezzonico F."/>
            <person name="Lopez M.M."/>
            <person name="Blom J."/>
            <person name="Goesmann A."/>
            <person name="Frey J.E."/>
            <person name="Duffy B."/>
        </authorList>
    </citation>
    <scope>NUCLEOTIDE SEQUENCE [LARGE SCALE GENOMIC DNA]</scope>
    <source>
        <strain evidence="3">CFBP5888</strain>
    </source>
</reference>
<keyword evidence="3" id="KW-1185">Reference proteome</keyword>
<feature type="transmembrane region" description="Helical" evidence="1">
    <location>
        <begin position="30"/>
        <end position="49"/>
    </location>
</feature>